<dbReference type="OMA" id="QATQVCL"/>
<keyword evidence="1" id="KW-0811">Translocation</keyword>
<reference evidence="4" key="3">
    <citation type="submission" date="2015-06" db="UniProtKB">
        <authorList>
            <consortium name="EnsemblMetazoa"/>
        </authorList>
    </citation>
    <scope>IDENTIFICATION</scope>
</reference>
<organism evidence="3">
    <name type="scientific">Capitella teleta</name>
    <name type="common">Polychaete worm</name>
    <dbReference type="NCBI Taxonomy" id="283909"/>
    <lineage>
        <taxon>Eukaryota</taxon>
        <taxon>Metazoa</taxon>
        <taxon>Spiralia</taxon>
        <taxon>Lophotrochozoa</taxon>
        <taxon>Annelida</taxon>
        <taxon>Polychaeta</taxon>
        <taxon>Sedentaria</taxon>
        <taxon>Scolecida</taxon>
        <taxon>Capitellidae</taxon>
        <taxon>Capitella</taxon>
    </lineage>
</organism>
<dbReference type="SUPFAM" id="SSF144122">
    <property type="entry name" value="Tim10-like"/>
    <property type="match status" value="1"/>
</dbReference>
<dbReference type="GO" id="GO:0005743">
    <property type="term" value="C:mitochondrial inner membrane"/>
    <property type="evidence" value="ECO:0007669"/>
    <property type="project" value="UniProtKB-SubCell"/>
</dbReference>
<evidence type="ECO:0000256" key="1">
    <source>
        <dbReference type="RuleBase" id="RU367043"/>
    </source>
</evidence>
<evidence type="ECO:0000313" key="4">
    <source>
        <dbReference type="EnsemblMetazoa" id="CapteP166027"/>
    </source>
</evidence>
<dbReference type="FunCoup" id="R7TL59">
    <property type="interactions" value="1506"/>
</dbReference>
<dbReference type="InterPro" id="IPR035427">
    <property type="entry name" value="Tim10-like_dom_sf"/>
</dbReference>
<dbReference type="InterPro" id="IPR004217">
    <property type="entry name" value="Tim10-like"/>
</dbReference>
<keyword evidence="1" id="KW-0813">Transport</keyword>
<name>R7TL59_CAPTE</name>
<reference evidence="3 5" key="2">
    <citation type="journal article" date="2013" name="Nature">
        <title>Insights into bilaterian evolution from three spiralian genomes.</title>
        <authorList>
            <person name="Simakov O."/>
            <person name="Marletaz F."/>
            <person name="Cho S.J."/>
            <person name="Edsinger-Gonzales E."/>
            <person name="Havlak P."/>
            <person name="Hellsten U."/>
            <person name="Kuo D.H."/>
            <person name="Larsson T."/>
            <person name="Lv J."/>
            <person name="Arendt D."/>
            <person name="Savage R."/>
            <person name="Osoegawa K."/>
            <person name="de Jong P."/>
            <person name="Grimwood J."/>
            <person name="Chapman J.A."/>
            <person name="Shapiro H."/>
            <person name="Aerts A."/>
            <person name="Otillar R.P."/>
            <person name="Terry A.Y."/>
            <person name="Boore J.L."/>
            <person name="Grigoriev I.V."/>
            <person name="Lindberg D.R."/>
            <person name="Seaver E.C."/>
            <person name="Weisblat D.A."/>
            <person name="Putnam N.H."/>
            <person name="Rokhsar D.S."/>
        </authorList>
    </citation>
    <scope>NUCLEOTIDE SEQUENCE</scope>
    <source>
        <strain evidence="3 5">I ESC-2004</strain>
    </source>
</reference>
<dbReference type="AlphaFoldDB" id="R7TL59"/>
<dbReference type="EMBL" id="AMQN01013607">
    <property type="status" value="NOT_ANNOTATED_CDS"/>
    <property type="molecule type" value="Genomic_DNA"/>
</dbReference>
<dbReference type="GO" id="GO:0015031">
    <property type="term" value="P:protein transport"/>
    <property type="evidence" value="ECO:0007669"/>
    <property type="project" value="UniProtKB-KW"/>
</dbReference>
<keyword evidence="1" id="KW-0653">Protein transport</keyword>
<dbReference type="Proteomes" id="UP000014760">
    <property type="component" value="Unassembled WGS sequence"/>
</dbReference>
<comment type="subunit">
    <text evidence="1">Heterohexamer.</text>
</comment>
<comment type="domain">
    <text evidence="1">The twin CX3C motif contains 4 conserved Cys residues that form 2 disulfide bonds in the mitochondrial intermembrane space.</text>
</comment>
<evidence type="ECO:0000313" key="5">
    <source>
        <dbReference type="Proteomes" id="UP000014760"/>
    </source>
</evidence>
<keyword evidence="1" id="KW-0143">Chaperone</keyword>
<keyword evidence="1" id="KW-1015">Disulfide bond</keyword>
<gene>
    <name evidence="3" type="ORF">CAPTEDRAFT_166027</name>
</gene>
<keyword evidence="1" id="KW-0472">Membrane</keyword>
<dbReference type="Gene3D" id="1.10.287.810">
    <property type="entry name" value="Mitochondrial import inner membrane translocase subunit tim13 like domains"/>
    <property type="match status" value="1"/>
</dbReference>
<comment type="subcellular location">
    <subcellularLocation>
        <location evidence="1">Mitochondrion inner membrane</location>
        <topology evidence="1">Peripheral membrane protein</topology>
        <orientation evidence="1">Intermembrane side</orientation>
    </subcellularLocation>
</comment>
<dbReference type="EMBL" id="KB310334">
    <property type="protein sequence ID" value="ELT91820.1"/>
    <property type="molecule type" value="Genomic_DNA"/>
</dbReference>
<proteinExistence type="inferred from homology"/>
<comment type="function">
    <text evidence="1">Mitochondrial intermembrane chaperone that participates in the import and insertion of some multi-pass transmembrane proteins into the mitochondrial inner membrane. Also required for the transfer of beta-barrel precursors from the TOM complex to the sorting and assembly machinery (SAM complex) of the outer membrane. Acts as a chaperone-like protein that protects the hydrophobic precursors from aggregation and guide them through the mitochondrial intermembrane space.</text>
</comment>
<dbReference type="STRING" id="283909.R7TL59"/>
<comment type="similarity">
    <text evidence="1">Belongs to the small Tim family.</text>
</comment>
<dbReference type="Pfam" id="PF02953">
    <property type="entry name" value="zf-Tim10_DDP"/>
    <property type="match status" value="1"/>
</dbReference>
<protein>
    <recommendedName>
        <fullName evidence="1">Mitochondrial import inner membrane translocase subunit</fullName>
    </recommendedName>
</protein>
<feature type="domain" description="Tim10-like" evidence="2">
    <location>
        <begin position="13"/>
        <end position="74"/>
    </location>
</feature>
<dbReference type="OrthoDB" id="344165at2759"/>
<sequence length="80" mass="9377">MADQKVDPELAEFVNMEQQKQMIQGQVHKLTDTCWEKCMDKPKDKLDYRTEGCISNCVDRFMDTTVAIAGRFQQLMQKQM</sequence>
<reference evidence="5" key="1">
    <citation type="submission" date="2012-12" db="EMBL/GenBank/DDBJ databases">
        <authorList>
            <person name="Hellsten U."/>
            <person name="Grimwood J."/>
            <person name="Chapman J.A."/>
            <person name="Shapiro H."/>
            <person name="Aerts A."/>
            <person name="Otillar R.P."/>
            <person name="Terry A.Y."/>
            <person name="Boore J.L."/>
            <person name="Simakov O."/>
            <person name="Marletaz F."/>
            <person name="Cho S.-J."/>
            <person name="Edsinger-Gonzales E."/>
            <person name="Havlak P."/>
            <person name="Kuo D.-H."/>
            <person name="Larsson T."/>
            <person name="Lv J."/>
            <person name="Arendt D."/>
            <person name="Savage R."/>
            <person name="Osoegawa K."/>
            <person name="de Jong P."/>
            <person name="Lindberg D.R."/>
            <person name="Seaver E.C."/>
            <person name="Weisblat D.A."/>
            <person name="Putnam N.H."/>
            <person name="Grigoriev I.V."/>
            <person name="Rokhsar D.S."/>
        </authorList>
    </citation>
    <scope>NUCLEOTIDE SEQUENCE</scope>
    <source>
        <strain evidence="5">I ESC-2004</strain>
    </source>
</reference>
<keyword evidence="1" id="KW-0999">Mitochondrion inner membrane</keyword>
<dbReference type="HOGENOM" id="CLU_141397_1_2_1"/>
<keyword evidence="1" id="KW-0496">Mitochondrion</keyword>
<accession>R7TL59</accession>
<keyword evidence="5" id="KW-1185">Reference proteome</keyword>
<evidence type="ECO:0000313" key="3">
    <source>
        <dbReference type="EMBL" id="ELT91820.1"/>
    </source>
</evidence>
<evidence type="ECO:0000259" key="2">
    <source>
        <dbReference type="Pfam" id="PF02953"/>
    </source>
</evidence>
<dbReference type="EnsemblMetazoa" id="CapteT166027">
    <property type="protein sequence ID" value="CapteP166027"/>
    <property type="gene ID" value="CapteG166027"/>
</dbReference>